<dbReference type="InterPro" id="IPR034660">
    <property type="entry name" value="DinB/YfiT-like"/>
</dbReference>
<protein>
    <submittedName>
        <fullName evidence="2">DinB family protein</fullName>
    </submittedName>
</protein>
<sequence length="169" mass="19805">MKNLQSNEFAPYYENYIKLVPEQDIIKGLIKQKEEMLHFFKSIPVFKHEFRYAEGKWTIKDIILHLIDAERIFAYRALRIARNDKTVLPGFEENDYVVTANANNREYESLLAEYETVRNASVSLFETFTTDDLLRLGTASNNSVSVRAIGYIMLGHELHHKNVILERYL</sequence>
<reference evidence="2 3" key="1">
    <citation type="submission" date="2018-06" db="EMBL/GenBank/DDBJ databases">
        <title>Genomic Encyclopedia of Type Strains, Phase III (KMG-III): the genomes of soil and plant-associated and newly described type strains.</title>
        <authorList>
            <person name="Whitman W."/>
        </authorList>
    </citation>
    <scope>NUCLEOTIDE SEQUENCE [LARGE SCALE GENOMIC DNA]</scope>
    <source>
        <strain evidence="2 3">CGMCC 1.12398</strain>
    </source>
</reference>
<dbReference type="Pfam" id="PF12867">
    <property type="entry name" value="DinB_2"/>
    <property type="match status" value="1"/>
</dbReference>
<dbReference type="EMBL" id="QLMI01000001">
    <property type="protein sequence ID" value="RAK25272.1"/>
    <property type="molecule type" value="Genomic_DNA"/>
</dbReference>
<proteinExistence type="predicted"/>
<gene>
    <name evidence="2" type="ORF">B0I03_101437</name>
</gene>
<accession>A0A327YWP8</accession>
<evidence type="ECO:0000313" key="2">
    <source>
        <dbReference type="EMBL" id="RAK25272.1"/>
    </source>
</evidence>
<evidence type="ECO:0000259" key="1">
    <source>
        <dbReference type="Pfam" id="PF12867"/>
    </source>
</evidence>
<dbReference type="Gene3D" id="1.20.120.450">
    <property type="entry name" value="dinb family like domain"/>
    <property type="match status" value="1"/>
</dbReference>
<keyword evidence="3" id="KW-1185">Reference proteome</keyword>
<dbReference type="AlphaFoldDB" id="A0A327YWP8"/>
<evidence type="ECO:0000313" key="3">
    <source>
        <dbReference type="Proteomes" id="UP000249620"/>
    </source>
</evidence>
<feature type="domain" description="DinB-like" evidence="1">
    <location>
        <begin position="33"/>
        <end position="163"/>
    </location>
</feature>
<dbReference type="SUPFAM" id="SSF109854">
    <property type="entry name" value="DinB/YfiT-like putative metalloenzymes"/>
    <property type="match status" value="1"/>
</dbReference>
<dbReference type="InterPro" id="IPR024775">
    <property type="entry name" value="DinB-like"/>
</dbReference>
<comment type="caution">
    <text evidence="2">The sequence shown here is derived from an EMBL/GenBank/DDBJ whole genome shotgun (WGS) entry which is preliminary data.</text>
</comment>
<name>A0A327YWP8_9FLAO</name>
<dbReference type="OrthoDB" id="9793216at2"/>
<dbReference type="RefSeq" id="WP_111565827.1">
    <property type="nucleotide sequence ID" value="NZ_QLMI01000001.1"/>
</dbReference>
<organism evidence="2 3">
    <name type="scientific">Flavobacterium aquaticum</name>
    <dbReference type="NCBI Taxonomy" id="1236486"/>
    <lineage>
        <taxon>Bacteria</taxon>
        <taxon>Pseudomonadati</taxon>
        <taxon>Bacteroidota</taxon>
        <taxon>Flavobacteriia</taxon>
        <taxon>Flavobacteriales</taxon>
        <taxon>Flavobacteriaceae</taxon>
        <taxon>Flavobacterium</taxon>
    </lineage>
</organism>
<dbReference type="Proteomes" id="UP000249620">
    <property type="component" value="Unassembled WGS sequence"/>
</dbReference>